<keyword evidence="3" id="KW-0804">Transcription</keyword>
<feature type="domain" description="HTH araC/xylS-type" evidence="4">
    <location>
        <begin position="162"/>
        <end position="261"/>
    </location>
</feature>
<dbReference type="Pfam" id="PF12833">
    <property type="entry name" value="HTH_18"/>
    <property type="match status" value="1"/>
</dbReference>
<dbReference type="RefSeq" id="WP_192507656.1">
    <property type="nucleotide sequence ID" value="NZ_AQGV01000012.1"/>
</dbReference>
<dbReference type="PANTHER" id="PTHR46796">
    <property type="entry name" value="HTH-TYPE TRANSCRIPTIONAL ACTIVATOR RHAS-RELATED"/>
    <property type="match status" value="1"/>
</dbReference>
<protein>
    <recommendedName>
        <fullName evidence="4">HTH araC/xylS-type domain-containing protein</fullName>
    </recommendedName>
</protein>
<evidence type="ECO:0000256" key="2">
    <source>
        <dbReference type="ARBA" id="ARBA00023125"/>
    </source>
</evidence>
<dbReference type="InterPro" id="IPR050204">
    <property type="entry name" value="AraC_XylS_family_regulators"/>
</dbReference>
<dbReference type="SUPFAM" id="SSF46689">
    <property type="entry name" value="Homeodomain-like"/>
    <property type="match status" value="1"/>
</dbReference>
<dbReference type="Gene3D" id="1.10.10.60">
    <property type="entry name" value="Homeodomain-like"/>
    <property type="match status" value="1"/>
</dbReference>
<dbReference type="SMART" id="SM00342">
    <property type="entry name" value="HTH_ARAC"/>
    <property type="match status" value="1"/>
</dbReference>
<name>A0ABR9EBM5_9GAMM</name>
<dbReference type="InterPro" id="IPR009057">
    <property type="entry name" value="Homeodomain-like_sf"/>
</dbReference>
<evidence type="ECO:0000313" key="5">
    <source>
        <dbReference type="EMBL" id="MBE0368364.1"/>
    </source>
</evidence>
<evidence type="ECO:0000256" key="3">
    <source>
        <dbReference type="ARBA" id="ARBA00023163"/>
    </source>
</evidence>
<organism evidence="5 6">
    <name type="scientific">Pseudoalteromonas aurantia 208</name>
    <dbReference type="NCBI Taxonomy" id="1314867"/>
    <lineage>
        <taxon>Bacteria</taxon>
        <taxon>Pseudomonadati</taxon>
        <taxon>Pseudomonadota</taxon>
        <taxon>Gammaproteobacteria</taxon>
        <taxon>Alteromonadales</taxon>
        <taxon>Pseudoalteromonadaceae</taxon>
        <taxon>Pseudoalteromonas</taxon>
    </lineage>
</organism>
<reference evidence="5 6" key="1">
    <citation type="submission" date="2015-03" db="EMBL/GenBank/DDBJ databases">
        <title>Genome sequence of Pseudoalteromonas aurantia.</title>
        <authorList>
            <person name="Xie B.-B."/>
            <person name="Rong J.-C."/>
            <person name="Qin Q.-L."/>
            <person name="Zhang Y.-Z."/>
        </authorList>
    </citation>
    <scope>NUCLEOTIDE SEQUENCE [LARGE SCALE GENOMIC DNA]</scope>
    <source>
        <strain evidence="5 6">208</strain>
    </source>
</reference>
<gene>
    <name evidence="5" type="ORF">PAUR_a1947</name>
</gene>
<dbReference type="PANTHER" id="PTHR46796:SF13">
    <property type="entry name" value="HTH-TYPE TRANSCRIPTIONAL ACTIVATOR RHAS"/>
    <property type="match status" value="1"/>
</dbReference>
<accession>A0ABR9EBM5</accession>
<sequence length="263" mass="29795">MKMLLQQRDGFDLRIYFPQGKLTKYVQGIWVANYDSSNILLRHLKANASNSIVYCLSGSVLLGGEERSAGVYLCPTASQAQKIAFYPNTQVVGICFQPGGMAQLSPLAQPNEITPAQSTESEKHDTWDALLRLSCYSQNPQALLTLLYRKLLPLCELAQGFDPVLIKALSRCKQPLLLQNIVRELPIGQRQLARLFKQSLGITAKQYQRITRVNNTIDYLKKAPKCSLTQLAYDFGYSDQAHMTREFKYFTHHTPSYYCQEMA</sequence>
<keyword evidence="1" id="KW-0805">Transcription regulation</keyword>
<evidence type="ECO:0000313" key="6">
    <source>
        <dbReference type="Proteomes" id="UP000615755"/>
    </source>
</evidence>
<proteinExistence type="predicted"/>
<evidence type="ECO:0000259" key="4">
    <source>
        <dbReference type="PROSITE" id="PS01124"/>
    </source>
</evidence>
<dbReference type="Proteomes" id="UP000615755">
    <property type="component" value="Unassembled WGS sequence"/>
</dbReference>
<keyword evidence="6" id="KW-1185">Reference proteome</keyword>
<dbReference type="PROSITE" id="PS01124">
    <property type="entry name" value="HTH_ARAC_FAMILY_2"/>
    <property type="match status" value="1"/>
</dbReference>
<dbReference type="InterPro" id="IPR018060">
    <property type="entry name" value="HTH_AraC"/>
</dbReference>
<keyword evidence="2" id="KW-0238">DNA-binding</keyword>
<dbReference type="EMBL" id="AQGV01000012">
    <property type="protein sequence ID" value="MBE0368364.1"/>
    <property type="molecule type" value="Genomic_DNA"/>
</dbReference>
<evidence type="ECO:0000256" key="1">
    <source>
        <dbReference type="ARBA" id="ARBA00023015"/>
    </source>
</evidence>
<comment type="caution">
    <text evidence="5">The sequence shown here is derived from an EMBL/GenBank/DDBJ whole genome shotgun (WGS) entry which is preliminary data.</text>
</comment>